<evidence type="ECO:0000313" key="1">
    <source>
        <dbReference type="EMBL" id="KAK3742137.1"/>
    </source>
</evidence>
<name>A0AAE0YE50_9GAST</name>
<proteinExistence type="predicted"/>
<sequence length="171" mass="18909">MVRTQTVNKSHPSRYGNPELMFLSRSELPELKLFEFPDGAPGSMALAPSQTAPHSWHGVLEAEEFSAARAASSPQGIGDGVLFRVSKLNIVIIRQDDGIDGVKEVKTWERGQKILMQNGMSARSVRKQEEPENIKVTRQNGIYRTVACKCIHVAYLAGLSVDVMVDNEDVK</sequence>
<dbReference type="Proteomes" id="UP001283361">
    <property type="component" value="Unassembled WGS sequence"/>
</dbReference>
<organism evidence="1 2">
    <name type="scientific">Elysia crispata</name>
    <name type="common">lettuce slug</name>
    <dbReference type="NCBI Taxonomy" id="231223"/>
    <lineage>
        <taxon>Eukaryota</taxon>
        <taxon>Metazoa</taxon>
        <taxon>Spiralia</taxon>
        <taxon>Lophotrochozoa</taxon>
        <taxon>Mollusca</taxon>
        <taxon>Gastropoda</taxon>
        <taxon>Heterobranchia</taxon>
        <taxon>Euthyneura</taxon>
        <taxon>Panpulmonata</taxon>
        <taxon>Sacoglossa</taxon>
        <taxon>Placobranchoidea</taxon>
        <taxon>Plakobranchidae</taxon>
        <taxon>Elysia</taxon>
    </lineage>
</organism>
<reference evidence="1" key="1">
    <citation type="journal article" date="2023" name="G3 (Bethesda)">
        <title>A reference genome for the long-term kleptoplast-retaining sea slug Elysia crispata morphotype clarki.</title>
        <authorList>
            <person name="Eastman K.E."/>
            <person name="Pendleton A.L."/>
            <person name="Shaikh M.A."/>
            <person name="Suttiyut T."/>
            <person name="Ogas R."/>
            <person name="Tomko P."/>
            <person name="Gavelis G."/>
            <person name="Widhalm J.R."/>
            <person name="Wisecaver J.H."/>
        </authorList>
    </citation>
    <scope>NUCLEOTIDE SEQUENCE</scope>
    <source>
        <strain evidence="1">ECLA1</strain>
    </source>
</reference>
<dbReference type="AlphaFoldDB" id="A0AAE0YE50"/>
<dbReference type="EMBL" id="JAWDGP010006374">
    <property type="protein sequence ID" value="KAK3742137.1"/>
    <property type="molecule type" value="Genomic_DNA"/>
</dbReference>
<keyword evidence="2" id="KW-1185">Reference proteome</keyword>
<protein>
    <submittedName>
        <fullName evidence="1">Uncharacterized protein</fullName>
    </submittedName>
</protein>
<gene>
    <name evidence="1" type="ORF">RRG08_008539</name>
</gene>
<comment type="caution">
    <text evidence="1">The sequence shown here is derived from an EMBL/GenBank/DDBJ whole genome shotgun (WGS) entry which is preliminary data.</text>
</comment>
<evidence type="ECO:0000313" key="2">
    <source>
        <dbReference type="Proteomes" id="UP001283361"/>
    </source>
</evidence>
<accession>A0AAE0YE50</accession>